<dbReference type="Proteomes" id="UP001221208">
    <property type="component" value="Unassembled WGS sequence"/>
</dbReference>
<accession>A0ABT5JX11</accession>
<dbReference type="RefSeq" id="WP_273669614.1">
    <property type="nucleotide sequence ID" value="NZ_JAQQXR010000001.1"/>
</dbReference>
<proteinExistence type="predicted"/>
<evidence type="ECO:0000313" key="2">
    <source>
        <dbReference type="Proteomes" id="UP001221208"/>
    </source>
</evidence>
<evidence type="ECO:0000313" key="1">
    <source>
        <dbReference type="EMBL" id="MDC8756960.1"/>
    </source>
</evidence>
<organism evidence="1 2">
    <name type="scientific">Janthinobacterium fluminis</name>
    <dbReference type="NCBI Taxonomy" id="2987524"/>
    <lineage>
        <taxon>Bacteria</taxon>
        <taxon>Pseudomonadati</taxon>
        <taxon>Pseudomonadota</taxon>
        <taxon>Betaproteobacteria</taxon>
        <taxon>Burkholderiales</taxon>
        <taxon>Oxalobacteraceae</taxon>
        <taxon>Janthinobacterium</taxon>
    </lineage>
</organism>
<keyword evidence="2" id="KW-1185">Reference proteome</keyword>
<reference evidence="1 2" key="1">
    <citation type="submission" date="2022-10" db="EMBL/GenBank/DDBJ databases">
        <title>Janthinobacterium sp. hw3 Genome sequencing.</title>
        <authorList>
            <person name="Park S."/>
        </authorList>
    </citation>
    <scope>NUCLEOTIDE SEQUENCE [LARGE SCALE GENOMIC DNA]</scope>
    <source>
        <strain evidence="2">hw3</strain>
    </source>
</reference>
<dbReference type="EMBL" id="JAQQXR010000001">
    <property type="protein sequence ID" value="MDC8756960.1"/>
    <property type="molecule type" value="Genomic_DNA"/>
</dbReference>
<protein>
    <recommendedName>
        <fullName evidence="3">Transmembrane protein</fullName>
    </recommendedName>
</protein>
<gene>
    <name evidence="1" type="ORF">OIK44_05080</name>
</gene>
<evidence type="ECO:0008006" key="3">
    <source>
        <dbReference type="Google" id="ProtNLM"/>
    </source>
</evidence>
<name>A0ABT5JX11_9BURK</name>
<sequence length="66" mass="7383">MVGFILWLLLLLVCWPLALLALILYPVFWLILLPFRLLGIGVDAVFELLRAIVMLPARVLGGNPGR</sequence>
<comment type="caution">
    <text evidence="1">The sequence shown here is derived from an EMBL/GenBank/DDBJ whole genome shotgun (WGS) entry which is preliminary data.</text>
</comment>